<dbReference type="GO" id="GO:0051603">
    <property type="term" value="P:proteolysis involved in protein catabolic process"/>
    <property type="evidence" value="ECO:0007669"/>
    <property type="project" value="InterPro"/>
</dbReference>
<sequence>MWGCTFSDQAEEDRDVAVMKTNFMQEPNPSTFAFPQPPLGIPAKGFVATHFGKDAKNLQFRKGTTTLAFIYEPATPSDKGGIVVAVDSRASAGEYVSVPFHDSFGLSQGSMIAGYDKRGPQIFKVDSDGDRCQLQVCSIGSGSLNAYGILDTHYKRKMTDEEALKLGRRAIMHATYRDSGSGGVCNMVHITPTEKIRLPPIDVNKLWYEFSDELGRDIVFEPNDD</sequence>
<proteinExistence type="predicted"/>
<evidence type="ECO:0000256" key="2">
    <source>
        <dbReference type="ARBA" id="ARBA00026071"/>
    </source>
</evidence>
<dbReference type="Gene3D" id="3.60.20.10">
    <property type="entry name" value="Glutamine Phosphoribosylpyrophosphate, subunit 1, domain 1"/>
    <property type="match status" value="2"/>
</dbReference>
<dbReference type="MEROPS" id="T01.A09"/>
<dbReference type="InterPro" id="IPR023333">
    <property type="entry name" value="Proteasome_suB-type"/>
</dbReference>
<comment type="subunit">
    <text evidence="2">The 26S proteasome consists of a 20S proteasome core and two 19S regulatory subunits. The 20S proteasome core is composed of 28 subunits that are arranged in four stacked rings, resulting in a barrel-shaped structure. The two end rings are each formed by seven alpha subunits, and the two central rings are each formed by seven beta subunits. The catalytic chamber with the active sites is on the inside of the barrel.</text>
</comment>
<evidence type="ECO:0000313" key="3">
    <source>
        <dbReference type="EMBL" id="KHJ88054.1"/>
    </source>
</evidence>
<dbReference type="PANTHER" id="PTHR32194:SF3">
    <property type="entry name" value="PROTEASOME SUBUNIT BETA"/>
    <property type="match status" value="1"/>
</dbReference>
<name>A0A0B1SSY1_OESDE</name>
<dbReference type="GO" id="GO:0005737">
    <property type="term" value="C:cytoplasm"/>
    <property type="evidence" value="ECO:0007669"/>
    <property type="project" value="TreeGrafter"/>
</dbReference>
<gene>
    <name evidence="3" type="ORF">OESDEN_12158</name>
</gene>
<dbReference type="GO" id="GO:0005839">
    <property type="term" value="C:proteasome core complex"/>
    <property type="evidence" value="ECO:0007669"/>
    <property type="project" value="InterPro"/>
</dbReference>
<keyword evidence="1" id="KW-0865">Zymogen</keyword>
<reference evidence="3 4" key="1">
    <citation type="submission" date="2014-03" db="EMBL/GenBank/DDBJ databases">
        <title>Draft genome of the hookworm Oesophagostomum dentatum.</title>
        <authorList>
            <person name="Mitreva M."/>
        </authorList>
    </citation>
    <scope>NUCLEOTIDE SEQUENCE [LARGE SCALE GENOMIC DNA]</scope>
    <source>
        <strain evidence="3 4">OD-Hann</strain>
    </source>
</reference>
<dbReference type="AlphaFoldDB" id="A0A0B1SSY1"/>
<dbReference type="InterPro" id="IPR029055">
    <property type="entry name" value="Ntn_hydrolases_N"/>
</dbReference>
<dbReference type="OrthoDB" id="37597at2759"/>
<dbReference type="Proteomes" id="UP000053660">
    <property type="component" value="Unassembled WGS sequence"/>
</dbReference>
<evidence type="ECO:0000313" key="4">
    <source>
        <dbReference type="Proteomes" id="UP000053660"/>
    </source>
</evidence>
<accession>A0A0B1SSY1</accession>
<dbReference type="InterPro" id="IPR001353">
    <property type="entry name" value="Proteasome_sua/b"/>
</dbReference>
<evidence type="ECO:0000256" key="1">
    <source>
        <dbReference type="ARBA" id="ARBA00023145"/>
    </source>
</evidence>
<keyword evidence="4" id="KW-1185">Reference proteome</keyword>
<dbReference type="SUPFAM" id="SSF56235">
    <property type="entry name" value="N-terminal nucleophile aminohydrolases (Ntn hydrolases)"/>
    <property type="match status" value="1"/>
</dbReference>
<dbReference type="PANTHER" id="PTHR32194">
    <property type="entry name" value="METALLOPROTEASE TLDD"/>
    <property type="match status" value="1"/>
</dbReference>
<dbReference type="EMBL" id="KN556530">
    <property type="protein sequence ID" value="KHJ88054.1"/>
    <property type="molecule type" value="Genomic_DNA"/>
</dbReference>
<protein>
    <submittedName>
        <fullName evidence="3">Peptidase, T1 family</fullName>
    </submittedName>
</protein>
<dbReference type="Pfam" id="PF00227">
    <property type="entry name" value="Proteasome"/>
    <property type="match status" value="1"/>
</dbReference>
<organism evidence="3 4">
    <name type="scientific">Oesophagostomum dentatum</name>
    <name type="common">Nodular worm</name>
    <dbReference type="NCBI Taxonomy" id="61180"/>
    <lineage>
        <taxon>Eukaryota</taxon>
        <taxon>Metazoa</taxon>
        <taxon>Ecdysozoa</taxon>
        <taxon>Nematoda</taxon>
        <taxon>Chromadorea</taxon>
        <taxon>Rhabditida</taxon>
        <taxon>Rhabditina</taxon>
        <taxon>Rhabditomorpha</taxon>
        <taxon>Strongyloidea</taxon>
        <taxon>Strongylidae</taxon>
        <taxon>Oesophagostomum</taxon>
    </lineage>
</organism>